<feature type="chain" id="PRO_5034796895" evidence="11">
    <location>
        <begin position="26"/>
        <end position="153"/>
    </location>
</feature>
<dbReference type="InterPro" id="IPR029364">
    <property type="entry name" value="ALKL1/2"/>
</dbReference>
<name>A0A8C9SFD9_SCLFO</name>
<dbReference type="Ensembl" id="ENSSFOT00015031003.2">
    <property type="protein sequence ID" value="ENSSFOP00015030655.2"/>
    <property type="gene ID" value="ENSSFOG00015019674.2"/>
</dbReference>
<evidence type="ECO:0000313" key="13">
    <source>
        <dbReference type="Proteomes" id="UP000694397"/>
    </source>
</evidence>
<evidence type="ECO:0000256" key="2">
    <source>
        <dbReference type="ARBA" id="ARBA00004613"/>
    </source>
</evidence>
<evidence type="ECO:0000313" key="12">
    <source>
        <dbReference type="Ensembl" id="ENSSFOP00015030655.2"/>
    </source>
</evidence>
<reference evidence="12 13" key="1">
    <citation type="submission" date="2019-04" db="EMBL/GenBank/DDBJ databases">
        <authorList>
            <consortium name="Wellcome Sanger Institute Data Sharing"/>
        </authorList>
    </citation>
    <scope>NUCLEOTIDE SEQUENCE [LARGE SCALE GENOMIC DNA]</scope>
</reference>
<keyword evidence="8" id="KW-1015">Disulfide bond</keyword>
<evidence type="ECO:0000256" key="8">
    <source>
        <dbReference type="ARBA" id="ARBA00023157"/>
    </source>
</evidence>
<dbReference type="GO" id="GO:0005615">
    <property type="term" value="C:extracellular space"/>
    <property type="evidence" value="ECO:0007669"/>
    <property type="project" value="UniProtKB-KW"/>
</dbReference>
<keyword evidence="3" id="KW-1003">Cell membrane</keyword>
<feature type="signal peptide" evidence="11">
    <location>
        <begin position="1"/>
        <end position="25"/>
    </location>
</feature>
<evidence type="ECO:0000256" key="11">
    <source>
        <dbReference type="SAM" id="SignalP"/>
    </source>
</evidence>
<gene>
    <name evidence="12" type="primary">ALKAL2</name>
    <name evidence="12" type="synonym">alkal2</name>
</gene>
<evidence type="ECO:0000256" key="7">
    <source>
        <dbReference type="ARBA" id="ARBA00023136"/>
    </source>
</evidence>
<proteinExistence type="inferred from homology"/>
<keyword evidence="13" id="KW-1185">Reference proteome</keyword>
<evidence type="ECO:0000256" key="5">
    <source>
        <dbReference type="ARBA" id="ARBA00022525"/>
    </source>
</evidence>
<dbReference type="Proteomes" id="UP000694397">
    <property type="component" value="Chromosome 1"/>
</dbReference>
<dbReference type="GeneTree" id="ENSGT00940000162505"/>
<dbReference type="PROSITE" id="PS51257">
    <property type="entry name" value="PROKAR_LIPOPROTEIN"/>
    <property type="match status" value="1"/>
</dbReference>
<dbReference type="GO" id="GO:0070378">
    <property type="term" value="P:positive regulation of ERK5 cascade"/>
    <property type="evidence" value="ECO:0007669"/>
    <property type="project" value="TreeGrafter"/>
</dbReference>
<protein>
    <submittedName>
        <fullName evidence="12">ALK and LTK ligand 2a</fullName>
    </submittedName>
</protein>
<dbReference type="AlphaFoldDB" id="A0A8C9SFD9"/>
<dbReference type="GO" id="GO:0030298">
    <property type="term" value="F:receptor signaling protein tyrosine kinase activator activity"/>
    <property type="evidence" value="ECO:0007669"/>
    <property type="project" value="Ensembl"/>
</dbReference>
<dbReference type="GO" id="GO:0005125">
    <property type="term" value="F:cytokine activity"/>
    <property type="evidence" value="ECO:0007669"/>
    <property type="project" value="UniProtKB-KW"/>
</dbReference>
<dbReference type="GO" id="GO:0070374">
    <property type="term" value="P:positive regulation of ERK1 and ERK2 cascade"/>
    <property type="evidence" value="ECO:0007669"/>
    <property type="project" value="TreeGrafter"/>
</dbReference>
<reference evidence="12" key="2">
    <citation type="submission" date="2025-08" db="UniProtKB">
        <authorList>
            <consortium name="Ensembl"/>
        </authorList>
    </citation>
    <scope>IDENTIFICATION</scope>
</reference>
<dbReference type="GO" id="GO:0005886">
    <property type="term" value="C:plasma membrane"/>
    <property type="evidence" value="ECO:0007669"/>
    <property type="project" value="UniProtKB-SubCell"/>
</dbReference>
<evidence type="ECO:0000256" key="1">
    <source>
        <dbReference type="ARBA" id="ARBA00004236"/>
    </source>
</evidence>
<evidence type="ECO:0000256" key="6">
    <source>
        <dbReference type="ARBA" id="ARBA00022729"/>
    </source>
</evidence>
<evidence type="ECO:0000256" key="9">
    <source>
        <dbReference type="ARBA" id="ARBA00033741"/>
    </source>
</evidence>
<dbReference type="GO" id="GO:0030971">
    <property type="term" value="F:receptor tyrosine kinase binding"/>
    <property type="evidence" value="ECO:0007669"/>
    <property type="project" value="InterPro"/>
</dbReference>
<evidence type="ECO:0000256" key="3">
    <source>
        <dbReference type="ARBA" id="ARBA00022475"/>
    </source>
</evidence>
<comment type="subcellular location">
    <subcellularLocation>
        <location evidence="1">Cell membrane</location>
    </subcellularLocation>
    <subcellularLocation>
        <location evidence="2">Secreted</location>
    </subcellularLocation>
</comment>
<dbReference type="PANTHER" id="PTHR28676:SF2">
    <property type="entry name" value="ALK AND LTK LIGAND 2"/>
    <property type="match status" value="1"/>
</dbReference>
<evidence type="ECO:0000256" key="10">
    <source>
        <dbReference type="SAM" id="MobiDB-lite"/>
    </source>
</evidence>
<dbReference type="PANTHER" id="PTHR28676">
    <property type="entry name" value="ALK AND LTK LIGAND 2-RELATED"/>
    <property type="match status" value="1"/>
</dbReference>
<organism evidence="12 13">
    <name type="scientific">Scleropages formosus</name>
    <name type="common">Asian bonytongue</name>
    <name type="synonym">Osteoglossum formosum</name>
    <dbReference type="NCBI Taxonomy" id="113540"/>
    <lineage>
        <taxon>Eukaryota</taxon>
        <taxon>Metazoa</taxon>
        <taxon>Chordata</taxon>
        <taxon>Craniata</taxon>
        <taxon>Vertebrata</taxon>
        <taxon>Euteleostomi</taxon>
        <taxon>Actinopterygii</taxon>
        <taxon>Neopterygii</taxon>
        <taxon>Teleostei</taxon>
        <taxon>Osteoglossocephala</taxon>
        <taxon>Osteoglossomorpha</taxon>
        <taxon>Osteoglossiformes</taxon>
        <taxon>Osteoglossidae</taxon>
        <taxon>Scleropages</taxon>
    </lineage>
</organism>
<reference evidence="12" key="3">
    <citation type="submission" date="2025-09" db="UniProtKB">
        <authorList>
            <consortium name="Ensembl"/>
        </authorList>
    </citation>
    <scope>IDENTIFICATION</scope>
</reference>
<sequence length="153" mass="17395">MTPGPRARALLGLAVLLWSAGACRASAPPAEQRDDKSLFERILDIVKRAKERQGEGGESFGAAKPEQSAEGREPQDYKSYNEEEHVVEIFPRDLRKKEKFLKHLTGPLYFSPKCRKHVYRLYHNTRDCTIPAYYKRCARLLTRLAGSARCTEG</sequence>
<keyword evidence="6 11" id="KW-0732">Signal</keyword>
<feature type="region of interest" description="Disordered" evidence="10">
    <location>
        <begin position="50"/>
        <end position="80"/>
    </location>
</feature>
<comment type="similarity">
    <text evidence="9">Belongs to the ALKAL family.</text>
</comment>
<feature type="compositionally biased region" description="Basic and acidic residues" evidence="10">
    <location>
        <begin position="67"/>
        <end position="80"/>
    </location>
</feature>
<accession>A0A8C9SFD9</accession>
<evidence type="ECO:0000256" key="4">
    <source>
        <dbReference type="ARBA" id="ARBA00022514"/>
    </source>
</evidence>
<keyword evidence="7" id="KW-0472">Membrane</keyword>
<keyword evidence="4" id="KW-0202">Cytokine</keyword>
<keyword evidence="5" id="KW-0964">Secreted</keyword>
<dbReference type="OrthoDB" id="9807651at2759"/>
<dbReference type="Pfam" id="PF15129">
    <property type="entry name" value="ALKL1_2"/>
    <property type="match status" value="1"/>
</dbReference>